<dbReference type="PANTHER" id="PTHR38686:SF1">
    <property type="entry name" value="APOLIPOPROTEIN N-ACYLTRANSFERASE"/>
    <property type="match status" value="1"/>
</dbReference>
<organism evidence="11 12">
    <name type="scientific">Aquabacterium olei</name>
    <dbReference type="NCBI Taxonomy" id="1296669"/>
    <lineage>
        <taxon>Bacteria</taxon>
        <taxon>Pseudomonadati</taxon>
        <taxon>Pseudomonadota</taxon>
        <taxon>Betaproteobacteria</taxon>
        <taxon>Burkholderiales</taxon>
        <taxon>Aquabacterium</taxon>
    </lineage>
</organism>
<keyword evidence="4 9" id="KW-0808">Transferase</keyword>
<keyword evidence="8 9" id="KW-0012">Acyltransferase</keyword>
<dbReference type="GO" id="GO:0005886">
    <property type="term" value="C:plasma membrane"/>
    <property type="evidence" value="ECO:0007669"/>
    <property type="project" value="UniProtKB-SubCell"/>
</dbReference>
<keyword evidence="3 9" id="KW-1003">Cell membrane</keyword>
<comment type="catalytic activity">
    <reaction evidence="9">
        <text>N-terminal S-1,2-diacyl-sn-glyceryl-L-cysteinyl-[lipoprotein] + a glycerophospholipid = N-acyl-S-1,2-diacyl-sn-glyceryl-L-cysteinyl-[lipoprotein] + a 2-acyl-sn-glycero-3-phospholipid + H(+)</text>
        <dbReference type="Rhea" id="RHEA:48228"/>
        <dbReference type="Rhea" id="RHEA-COMP:14681"/>
        <dbReference type="Rhea" id="RHEA-COMP:14684"/>
        <dbReference type="ChEBI" id="CHEBI:15378"/>
        <dbReference type="ChEBI" id="CHEBI:136912"/>
        <dbReference type="ChEBI" id="CHEBI:140656"/>
        <dbReference type="ChEBI" id="CHEBI:140657"/>
        <dbReference type="ChEBI" id="CHEBI:140660"/>
        <dbReference type="EC" id="2.3.1.269"/>
    </reaction>
</comment>
<feature type="domain" description="CN hydrolase" evidence="10">
    <location>
        <begin position="248"/>
        <end position="498"/>
    </location>
</feature>
<dbReference type="Gene3D" id="3.60.110.10">
    <property type="entry name" value="Carbon-nitrogen hydrolase"/>
    <property type="match status" value="1"/>
</dbReference>
<dbReference type="InterPro" id="IPR004563">
    <property type="entry name" value="Apolipo_AcylTrfase"/>
</dbReference>
<dbReference type="CDD" id="cd07571">
    <property type="entry name" value="ALP_N-acyl_transferase"/>
    <property type="match status" value="1"/>
</dbReference>
<dbReference type="PANTHER" id="PTHR38686">
    <property type="entry name" value="APOLIPOPROTEIN N-ACYLTRANSFERASE"/>
    <property type="match status" value="1"/>
</dbReference>
<evidence type="ECO:0000256" key="4">
    <source>
        <dbReference type="ARBA" id="ARBA00022679"/>
    </source>
</evidence>
<proteinExistence type="inferred from homology"/>
<feature type="transmembrane region" description="Helical" evidence="9">
    <location>
        <begin position="12"/>
        <end position="37"/>
    </location>
</feature>
<keyword evidence="12" id="KW-1185">Reference proteome</keyword>
<protein>
    <recommendedName>
        <fullName evidence="9">Apolipoprotein N-acyltransferase</fullName>
        <shortName evidence="9">ALP N-acyltransferase</shortName>
        <ecNumber evidence="9">2.3.1.269</ecNumber>
    </recommendedName>
</protein>
<dbReference type="UniPathway" id="UPA00666"/>
<comment type="subcellular location">
    <subcellularLocation>
        <location evidence="1 9">Cell membrane</location>
        <topology evidence="1 9">Multi-pass membrane protein</topology>
    </subcellularLocation>
</comment>
<dbReference type="Pfam" id="PF00795">
    <property type="entry name" value="CN_hydrolase"/>
    <property type="match status" value="1"/>
</dbReference>
<reference evidence="11 12" key="1">
    <citation type="submission" date="2018-05" db="EMBL/GenBank/DDBJ databases">
        <title>complete genome sequence of Aquabacterium olei NBRC 110486.</title>
        <authorList>
            <person name="Tang B."/>
            <person name="Chang J."/>
            <person name="Zhang L."/>
            <person name="Yang H."/>
        </authorList>
    </citation>
    <scope>NUCLEOTIDE SEQUENCE [LARGE SCALE GENOMIC DNA]</scope>
    <source>
        <strain evidence="11 12">NBRC 110486</strain>
    </source>
</reference>
<comment type="function">
    <text evidence="9">Catalyzes the phospholipid dependent N-acylation of the N-terminal cysteine of apolipoprotein, the last step in lipoprotein maturation.</text>
</comment>
<name>A0A2U8FQH7_9BURK</name>
<evidence type="ECO:0000313" key="11">
    <source>
        <dbReference type="EMBL" id="AWI53305.1"/>
    </source>
</evidence>
<dbReference type="HAMAP" id="MF_01148">
    <property type="entry name" value="Lnt"/>
    <property type="match status" value="1"/>
</dbReference>
<dbReference type="OrthoDB" id="9804277at2"/>
<dbReference type="InterPro" id="IPR003010">
    <property type="entry name" value="C-N_Hydrolase"/>
</dbReference>
<feature type="transmembrane region" description="Helical" evidence="9">
    <location>
        <begin position="77"/>
        <end position="95"/>
    </location>
</feature>
<feature type="transmembrane region" description="Helical" evidence="9">
    <location>
        <begin position="505"/>
        <end position="527"/>
    </location>
</feature>
<evidence type="ECO:0000256" key="9">
    <source>
        <dbReference type="HAMAP-Rule" id="MF_01148"/>
    </source>
</evidence>
<evidence type="ECO:0000256" key="7">
    <source>
        <dbReference type="ARBA" id="ARBA00023136"/>
    </source>
</evidence>
<feature type="transmembrane region" description="Helical" evidence="9">
    <location>
        <begin position="142"/>
        <end position="163"/>
    </location>
</feature>
<dbReference type="KEGG" id="aon:DEH84_07590"/>
<dbReference type="Pfam" id="PF20154">
    <property type="entry name" value="LNT_N"/>
    <property type="match status" value="1"/>
</dbReference>
<evidence type="ECO:0000259" key="10">
    <source>
        <dbReference type="PROSITE" id="PS50263"/>
    </source>
</evidence>
<comment type="pathway">
    <text evidence="9">Protein modification; lipoprotein biosynthesis (N-acyl transfer).</text>
</comment>
<dbReference type="GO" id="GO:0016410">
    <property type="term" value="F:N-acyltransferase activity"/>
    <property type="evidence" value="ECO:0007669"/>
    <property type="project" value="UniProtKB-UniRule"/>
</dbReference>
<gene>
    <name evidence="9" type="primary">lnt</name>
    <name evidence="11" type="ORF">DEH84_07590</name>
</gene>
<evidence type="ECO:0000313" key="12">
    <source>
        <dbReference type="Proteomes" id="UP000244892"/>
    </source>
</evidence>
<dbReference type="InterPro" id="IPR036526">
    <property type="entry name" value="C-N_Hydrolase_sf"/>
</dbReference>
<sequence length="534" mass="57234">MVHPGRSADCGGAAVVTGWWSFAGLVVLLAGGLHAWALSPAAAALFPGAPAVFQTAALLVLAGVLSPRRTPRAVGALSWLYGTVWLIGATGWMFVSLHRYGGLPGWLAALAVVLLCAALSLYFALAGWLWARWRDGRWWRDALAWGGVWLLAEWARAILFTGFPWGASGYALIDTPLAGLAPWLGVYGLGAAWATAVVASVWSWRSADSGLASRLAGLAVGLVLAAVGALAGRPFTEPQGAALSVTLLQGNVPQDEKFMAERQGAMLRWHAEQLLSARTDLVIAPETAIPLLPFQQPPGYWDALVGGFPAGEGRHALVGVPLGDFERGYTNSIVGLGGPARHADPEEAGGPYRYDKHHLVPFGEFIPWGFRWFVRMMNMPLGDFARGPLVAPSYRVKQQRIAPTVCYEDLFGEEIAARFRDPAQAPTILANVSNLAWFGESVAMHQHLQIARMRSLEFQLPTVRATNTGATVVIDHAGRVTDRLPGNTRGALVAEVQGRQGVTPFAWWAARAGLWPALALAVLLIAVGRGRARH</sequence>
<keyword evidence="11" id="KW-0449">Lipoprotein</keyword>
<evidence type="ECO:0000256" key="3">
    <source>
        <dbReference type="ARBA" id="ARBA00022475"/>
    </source>
</evidence>
<feature type="transmembrane region" description="Helical" evidence="9">
    <location>
        <begin position="211"/>
        <end position="231"/>
    </location>
</feature>
<evidence type="ECO:0000256" key="8">
    <source>
        <dbReference type="ARBA" id="ARBA00023315"/>
    </source>
</evidence>
<evidence type="ECO:0000256" key="6">
    <source>
        <dbReference type="ARBA" id="ARBA00022989"/>
    </source>
</evidence>
<evidence type="ECO:0000256" key="1">
    <source>
        <dbReference type="ARBA" id="ARBA00004651"/>
    </source>
</evidence>
<keyword evidence="7 9" id="KW-0472">Membrane</keyword>
<keyword evidence="6 9" id="KW-1133">Transmembrane helix</keyword>
<dbReference type="EMBL" id="CP029210">
    <property type="protein sequence ID" value="AWI53305.1"/>
    <property type="molecule type" value="Genomic_DNA"/>
</dbReference>
<evidence type="ECO:0000256" key="2">
    <source>
        <dbReference type="ARBA" id="ARBA00010065"/>
    </source>
</evidence>
<dbReference type="PROSITE" id="PS50263">
    <property type="entry name" value="CN_HYDROLASE"/>
    <property type="match status" value="1"/>
</dbReference>
<accession>A0A2U8FQH7</accession>
<feature type="transmembrane region" description="Helical" evidence="9">
    <location>
        <begin position="43"/>
        <end position="65"/>
    </location>
</feature>
<evidence type="ECO:0000256" key="5">
    <source>
        <dbReference type="ARBA" id="ARBA00022692"/>
    </source>
</evidence>
<feature type="transmembrane region" description="Helical" evidence="9">
    <location>
        <begin position="183"/>
        <end position="204"/>
    </location>
</feature>
<dbReference type="EC" id="2.3.1.269" evidence="9"/>
<dbReference type="AlphaFoldDB" id="A0A2U8FQH7"/>
<dbReference type="SUPFAM" id="SSF56317">
    <property type="entry name" value="Carbon-nitrogen hydrolase"/>
    <property type="match status" value="1"/>
</dbReference>
<keyword evidence="5 9" id="KW-0812">Transmembrane</keyword>
<dbReference type="Proteomes" id="UP000244892">
    <property type="component" value="Chromosome"/>
</dbReference>
<dbReference type="NCBIfam" id="TIGR00546">
    <property type="entry name" value="lnt"/>
    <property type="match status" value="1"/>
</dbReference>
<comment type="similarity">
    <text evidence="2 9">Belongs to the CN hydrolase family. Apolipoprotein N-acyltransferase subfamily.</text>
</comment>
<feature type="transmembrane region" description="Helical" evidence="9">
    <location>
        <begin position="107"/>
        <end position="130"/>
    </location>
</feature>
<dbReference type="InterPro" id="IPR045378">
    <property type="entry name" value="LNT_N"/>
</dbReference>
<dbReference type="GO" id="GO:0042158">
    <property type="term" value="P:lipoprotein biosynthetic process"/>
    <property type="evidence" value="ECO:0007669"/>
    <property type="project" value="UniProtKB-UniRule"/>
</dbReference>